<evidence type="ECO:0000259" key="3">
    <source>
        <dbReference type="Pfam" id="PF21922"/>
    </source>
</evidence>
<dbReference type="SUPFAM" id="SSF56519">
    <property type="entry name" value="Penicillin binding protein dimerisation domain"/>
    <property type="match status" value="1"/>
</dbReference>
<dbReference type="InterPro" id="IPR050515">
    <property type="entry name" value="Beta-lactam/transpept"/>
</dbReference>
<reference evidence="4 5" key="1">
    <citation type="submission" date="2017-10" db="EMBL/GenBank/DDBJ databases">
        <title>Resolving the taxonomy of Roseburia spp., Eubacterium rectale and Agathobacter spp. through phylogenomic analysis.</title>
        <authorList>
            <person name="Sheridan P.O."/>
            <person name="Walker A.W."/>
            <person name="Duncan S.H."/>
            <person name="Scott K.P."/>
            <person name="Toole P.W.O."/>
            <person name="Luis P."/>
            <person name="Flint H.J."/>
        </authorList>
    </citation>
    <scope>NUCLEOTIDE SEQUENCE [LARGE SCALE GENOMIC DNA]</scope>
    <source>
        <strain evidence="4 5">JK623</strain>
    </source>
</reference>
<dbReference type="InterPro" id="IPR054120">
    <property type="entry name" value="PBPA_dimer"/>
</dbReference>
<dbReference type="PANTHER" id="PTHR30627">
    <property type="entry name" value="PEPTIDOGLYCAN D,D-TRANSPEPTIDASE"/>
    <property type="match status" value="1"/>
</dbReference>
<evidence type="ECO:0000256" key="1">
    <source>
        <dbReference type="SAM" id="Phobius"/>
    </source>
</evidence>
<dbReference type="AlphaFoldDB" id="A0A2G3E5Y6"/>
<keyword evidence="1" id="KW-0812">Transmembrane</keyword>
<dbReference type="SUPFAM" id="SSF56601">
    <property type="entry name" value="beta-lactamase/transpeptidase-like"/>
    <property type="match status" value="1"/>
</dbReference>
<dbReference type="EMBL" id="PDYG01000005">
    <property type="protein sequence ID" value="PHU38600.1"/>
    <property type="molecule type" value="Genomic_DNA"/>
</dbReference>
<proteinExistence type="predicted"/>
<dbReference type="InterPro" id="IPR001460">
    <property type="entry name" value="PCN-bd_Tpept"/>
</dbReference>
<sequence>MKRKQRENKSNNPKTKEYTIITYLFFLLFIGMTAYYVFFMFFRSENFINSPYNALQNLFAEHVVRGDIVSSDGETLATTKVDEDLNEHREYPHDEMFAHVIGYATNGKAGLENQMNFSLLRSHTFFVDRMINDFSNQKNDGDTVVSSLNYQLQKAAYYALDDADGAVIVMEPKTGRILAMVSKPDYNPNTIEKNWEKINEGTSSELVNRVTQGQYAPGSVFKIFTTVEFYRENLNGLKNYEFECNGSFTAGGKTIHCASNQSHGKENLEMSFANSCNASYANISLQLDPDAFQSTLDDMLFNKDLPIAFESNKSVVSISSQDGKNMIMDTAIGQGKTYVSPLHMAMIISALDNDGTVMRPYLVDKVTNKSGVTVRNYKPQKYKTIFSEDECELFHDYLDAVISHGTAKMFIGQSYDVYGKTGTAQVSDSTDQVNSWFVAYAQQKGYEDIAIAVVVEDSGKVGLTGTRVAKKIFDAYYK</sequence>
<evidence type="ECO:0000259" key="2">
    <source>
        <dbReference type="Pfam" id="PF00905"/>
    </source>
</evidence>
<dbReference type="Pfam" id="PF21922">
    <property type="entry name" value="PBP_dimer_2"/>
    <property type="match status" value="1"/>
</dbReference>
<protein>
    <submittedName>
        <fullName evidence="4">Peptidoglycan glycosyltransferase</fullName>
    </submittedName>
</protein>
<dbReference type="PANTHER" id="PTHR30627:SF24">
    <property type="entry name" value="PENICILLIN-BINDING PROTEIN 4B"/>
    <property type="match status" value="1"/>
</dbReference>
<organism evidence="4 5">
    <name type="scientific">Agathobacter ruminis</name>
    <dbReference type="NCBI Taxonomy" id="1712665"/>
    <lineage>
        <taxon>Bacteria</taxon>
        <taxon>Bacillati</taxon>
        <taxon>Bacillota</taxon>
        <taxon>Clostridia</taxon>
        <taxon>Lachnospirales</taxon>
        <taxon>Lachnospiraceae</taxon>
        <taxon>Agathobacter</taxon>
    </lineage>
</organism>
<evidence type="ECO:0000313" key="4">
    <source>
        <dbReference type="EMBL" id="PHU38600.1"/>
    </source>
</evidence>
<feature type="transmembrane region" description="Helical" evidence="1">
    <location>
        <begin position="20"/>
        <end position="42"/>
    </location>
</feature>
<keyword evidence="1" id="KW-1133">Transmembrane helix</keyword>
<gene>
    <name evidence="4" type="ORF">CSX02_01835</name>
</gene>
<dbReference type="InterPro" id="IPR012338">
    <property type="entry name" value="Beta-lactam/transpept-like"/>
</dbReference>
<keyword evidence="4" id="KW-0808">Transferase</keyword>
<keyword evidence="1" id="KW-0472">Membrane</keyword>
<dbReference type="Proteomes" id="UP000224563">
    <property type="component" value="Unassembled WGS sequence"/>
</dbReference>
<dbReference type="Gene3D" id="3.90.1310.10">
    <property type="entry name" value="Penicillin-binding protein 2a (Domain 2)"/>
    <property type="match status" value="1"/>
</dbReference>
<comment type="caution">
    <text evidence="4">The sequence shown here is derived from an EMBL/GenBank/DDBJ whole genome shotgun (WGS) entry which is preliminary data.</text>
</comment>
<dbReference type="InterPro" id="IPR036138">
    <property type="entry name" value="PBP_dimer_sf"/>
</dbReference>
<evidence type="ECO:0000313" key="5">
    <source>
        <dbReference type="Proteomes" id="UP000224563"/>
    </source>
</evidence>
<name>A0A2G3E5Y6_9FIRM</name>
<feature type="domain" description="Penicillin-binding protein transpeptidase" evidence="2">
    <location>
        <begin position="165"/>
        <end position="475"/>
    </location>
</feature>
<dbReference type="RefSeq" id="WP_099385417.1">
    <property type="nucleotide sequence ID" value="NZ_JANSWH010000045.1"/>
</dbReference>
<accession>A0A2G3E5Y6</accession>
<dbReference type="Gene3D" id="3.40.710.10">
    <property type="entry name" value="DD-peptidase/beta-lactamase superfamily"/>
    <property type="match status" value="1"/>
</dbReference>
<keyword evidence="5" id="KW-1185">Reference proteome</keyword>
<dbReference type="GO" id="GO:0005886">
    <property type="term" value="C:plasma membrane"/>
    <property type="evidence" value="ECO:0007669"/>
    <property type="project" value="TreeGrafter"/>
</dbReference>
<dbReference type="Pfam" id="PF00905">
    <property type="entry name" value="Transpeptidase"/>
    <property type="match status" value="1"/>
</dbReference>
<feature type="domain" description="Penicillin binding protein A dimerisation" evidence="3">
    <location>
        <begin position="65"/>
        <end position="144"/>
    </location>
</feature>
<dbReference type="GO" id="GO:0071972">
    <property type="term" value="F:peptidoglycan L,D-transpeptidase activity"/>
    <property type="evidence" value="ECO:0007669"/>
    <property type="project" value="TreeGrafter"/>
</dbReference>
<dbReference type="GO" id="GO:0016740">
    <property type="term" value="F:transferase activity"/>
    <property type="evidence" value="ECO:0007669"/>
    <property type="project" value="UniProtKB-KW"/>
</dbReference>
<dbReference type="GO" id="GO:0071555">
    <property type="term" value="P:cell wall organization"/>
    <property type="evidence" value="ECO:0007669"/>
    <property type="project" value="TreeGrafter"/>
</dbReference>
<reference evidence="4 5" key="2">
    <citation type="submission" date="2017-10" db="EMBL/GenBank/DDBJ databases">
        <authorList>
            <person name="Banno H."/>
            <person name="Chua N.-H."/>
        </authorList>
    </citation>
    <scope>NUCLEOTIDE SEQUENCE [LARGE SCALE GENOMIC DNA]</scope>
    <source>
        <strain evidence="4 5">JK623</strain>
    </source>
</reference>
<dbReference type="GO" id="GO:0008658">
    <property type="term" value="F:penicillin binding"/>
    <property type="evidence" value="ECO:0007669"/>
    <property type="project" value="InterPro"/>
</dbReference>